<dbReference type="AlphaFoldDB" id="A0A7Y8VQM8"/>
<dbReference type="Pfam" id="PF01610">
    <property type="entry name" value="DDE_Tnp_ISL3"/>
    <property type="match status" value="1"/>
</dbReference>
<feature type="domain" description="Transposase IS204/IS1001/IS1096/IS1165 DDE" evidence="1">
    <location>
        <begin position="10"/>
        <end position="39"/>
    </location>
</feature>
<comment type="caution">
    <text evidence="2">The sequence shown here is derived from an EMBL/GenBank/DDBJ whole genome shotgun (WGS) entry which is preliminary data.</text>
</comment>
<name>A0A7Y8VQM8_9FIRM</name>
<gene>
    <name evidence="2" type="ORF">HW270_01720</name>
</gene>
<dbReference type="EMBL" id="JABXYR010000001">
    <property type="protein sequence ID" value="NWO22809.1"/>
    <property type="molecule type" value="Genomic_DNA"/>
</dbReference>
<dbReference type="RefSeq" id="WP_083844312.1">
    <property type="nucleotide sequence ID" value="NZ_CAJPUB010000014.1"/>
</dbReference>
<sequence>MLVLICGILYRDIVSEYFPKAVICVDSFHVIRMINHALAAKLLLPNGLLFFNFLPHMHYHLTLVSQ</sequence>
<evidence type="ECO:0000313" key="3">
    <source>
        <dbReference type="Proteomes" id="UP000526307"/>
    </source>
</evidence>
<accession>A0A7Y8VQM8</accession>
<dbReference type="Proteomes" id="UP000526307">
    <property type="component" value="Unassembled WGS sequence"/>
</dbReference>
<proteinExistence type="predicted"/>
<keyword evidence="3" id="KW-1185">Reference proteome</keyword>
<reference evidence="2 3" key="1">
    <citation type="submission" date="2020-06" db="EMBL/GenBank/DDBJ databases">
        <title>Mogibacterium timidum strain W9173 genomic sequence.</title>
        <authorList>
            <person name="Wade W.G."/>
            <person name="Johnston C.D."/>
            <person name="Chen T."/>
            <person name="Dewhirst F.E."/>
        </authorList>
    </citation>
    <scope>NUCLEOTIDE SEQUENCE [LARGE SCALE GENOMIC DNA]</scope>
    <source>
        <strain evidence="2 3">W9173</strain>
    </source>
</reference>
<evidence type="ECO:0000313" key="2">
    <source>
        <dbReference type="EMBL" id="NWO22809.1"/>
    </source>
</evidence>
<evidence type="ECO:0000259" key="1">
    <source>
        <dbReference type="Pfam" id="PF01610"/>
    </source>
</evidence>
<protein>
    <submittedName>
        <fullName evidence="2">Transposase</fullName>
    </submittedName>
</protein>
<dbReference type="InterPro" id="IPR002560">
    <property type="entry name" value="Transposase_DDE"/>
</dbReference>
<organism evidence="2 3">
    <name type="scientific">Mogibacterium timidum</name>
    <dbReference type="NCBI Taxonomy" id="35519"/>
    <lineage>
        <taxon>Bacteria</taxon>
        <taxon>Bacillati</taxon>
        <taxon>Bacillota</taxon>
        <taxon>Clostridia</taxon>
        <taxon>Peptostreptococcales</taxon>
        <taxon>Anaerovoracaceae</taxon>
        <taxon>Mogibacterium</taxon>
    </lineage>
</organism>